<organism evidence="2">
    <name type="scientific">Pittosporum tobira parvo-like virus</name>
    <dbReference type="NCBI Taxonomy" id="2739860"/>
    <lineage>
        <taxon>Viruses</taxon>
        <taxon>Monodnaviria</taxon>
        <taxon>Shotokuvirae</taxon>
        <taxon>Cossaviricota</taxon>
        <taxon>Quintoviricetes</taxon>
        <taxon>Piccovirales</taxon>
        <taxon>Parvoviridae</taxon>
    </lineage>
</organism>
<reference evidence="2" key="1">
    <citation type="submission" date="2019-12" db="EMBL/GenBank/DDBJ databases">
        <title>Viral genomes from plants on the riverside of the ancient canal in Zhenjiang city, China.</title>
        <authorList>
            <person name="Lu X."/>
            <person name="Yang X.S."/>
            <person name="Zhang W."/>
        </authorList>
    </citation>
    <scope>NUCLEOTIDE SEQUENCE</scope>
    <source>
        <strain evidence="2">Pt067-den-1</strain>
    </source>
</reference>
<proteinExistence type="predicted"/>
<protein>
    <submittedName>
        <fullName evidence="2">Uncharacterized protein</fullName>
    </submittedName>
</protein>
<feature type="region of interest" description="Disordered" evidence="1">
    <location>
        <begin position="1"/>
        <end position="47"/>
    </location>
</feature>
<feature type="region of interest" description="Disordered" evidence="1">
    <location>
        <begin position="367"/>
        <end position="386"/>
    </location>
</feature>
<evidence type="ECO:0000313" key="2">
    <source>
        <dbReference type="EMBL" id="QKK82933.1"/>
    </source>
</evidence>
<accession>A0A6M9BNN9</accession>
<dbReference type="EMBL" id="MN832442">
    <property type="protein sequence ID" value="QKK82933.1"/>
    <property type="molecule type" value="Genomic_DNA"/>
</dbReference>
<sequence length="386" mass="43605">MSRSSTPTSEIEEVYNEPIGNKKKMDTFLEEGPQKKKSRQTARLTQRPRSPVIEQLMADSPFMILLSIYWISPEIAFGTWIRQLKTQLRLKKFPIAILKFCLTFIQHLEGLPTWLNENSDAGETESFQNFVAYLCAGQLYTMYTQEALEPFLQKLEELVQPWMQEVAQYFNTAVLPSTMTTGTSSTTAPIVPNPVAAKNWNISHGRLAVEDSEPTPGPSTQMDFATYAGMYTHNELLVGDMNLYTSKYTYLNILRRLSVLYQITGDIPDKLMDPTSGAVGDSPIQQSIYILHEGNGSSITWKSPGEFGAHMVKLEVYPFGKISSAQPQSYWRHRTFMGKILTNLKDPSSLSKTVNTLMTQMTEQVMPLDPHPVRRSAQQKDSFGGF</sequence>
<name>A0A6M9BNN9_9VIRU</name>
<evidence type="ECO:0000256" key="1">
    <source>
        <dbReference type="SAM" id="MobiDB-lite"/>
    </source>
</evidence>